<dbReference type="PANTHER" id="PTHR15657:SF1">
    <property type="entry name" value="THYROID TRANSCRIPTION FACTOR 1-ASSOCIATED PROTEIN 26"/>
    <property type="match status" value="1"/>
</dbReference>
<sequence>MVKITIGSENEVNANNINRNSMNNKQIMKKNMQRIGGRALSLNAFANAKTFNKDYNPSIIKKKKEFYRNAKFIKKYKKSVKQQEHQLDNVGTSMNQHEKQNNPAMGDSFEENGNETGNAYKFNKKTKGREKNSAFSLKEVYRKKCEEEEKARMEREALIQEKKEGKQKAEARRKDLREKMFKKTGKGQPVMKYRIEHLLETIQHSSN</sequence>
<evidence type="ECO:0000313" key="3">
    <source>
        <dbReference type="Proteomes" id="UP001454036"/>
    </source>
</evidence>
<dbReference type="Proteomes" id="UP001454036">
    <property type="component" value="Unassembled WGS sequence"/>
</dbReference>
<evidence type="ECO:0008006" key="4">
    <source>
        <dbReference type="Google" id="ProtNLM"/>
    </source>
</evidence>
<evidence type="ECO:0000313" key="2">
    <source>
        <dbReference type="EMBL" id="GAA0176420.1"/>
    </source>
</evidence>
<gene>
    <name evidence="2" type="ORF">LIER_29416</name>
</gene>
<dbReference type="InterPro" id="IPR013730">
    <property type="entry name" value="Fyv7/TAP26"/>
</dbReference>
<keyword evidence="3" id="KW-1185">Reference proteome</keyword>
<reference evidence="2 3" key="1">
    <citation type="submission" date="2024-01" db="EMBL/GenBank/DDBJ databases">
        <title>The complete chloroplast genome sequence of Lithospermum erythrorhizon: insights into the phylogenetic relationship among Boraginaceae species and the maternal lineages of purple gromwells.</title>
        <authorList>
            <person name="Okada T."/>
            <person name="Watanabe K."/>
        </authorList>
    </citation>
    <scope>NUCLEOTIDE SEQUENCE [LARGE SCALE GENOMIC DNA]</scope>
</reference>
<organism evidence="2 3">
    <name type="scientific">Lithospermum erythrorhizon</name>
    <name type="common">Purple gromwell</name>
    <name type="synonym">Lithospermum officinale var. erythrorhizon</name>
    <dbReference type="NCBI Taxonomy" id="34254"/>
    <lineage>
        <taxon>Eukaryota</taxon>
        <taxon>Viridiplantae</taxon>
        <taxon>Streptophyta</taxon>
        <taxon>Embryophyta</taxon>
        <taxon>Tracheophyta</taxon>
        <taxon>Spermatophyta</taxon>
        <taxon>Magnoliopsida</taxon>
        <taxon>eudicotyledons</taxon>
        <taxon>Gunneridae</taxon>
        <taxon>Pentapetalae</taxon>
        <taxon>asterids</taxon>
        <taxon>lamiids</taxon>
        <taxon>Boraginales</taxon>
        <taxon>Boraginaceae</taxon>
        <taxon>Boraginoideae</taxon>
        <taxon>Lithospermeae</taxon>
        <taxon>Lithospermum</taxon>
    </lineage>
</organism>
<dbReference type="GO" id="GO:0005634">
    <property type="term" value="C:nucleus"/>
    <property type="evidence" value="ECO:0007669"/>
    <property type="project" value="TreeGrafter"/>
</dbReference>
<dbReference type="EMBL" id="BAABME010010123">
    <property type="protein sequence ID" value="GAA0176420.1"/>
    <property type="molecule type" value="Genomic_DNA"/>
</dbReference>
<accession>A0AAV3RMN1</accession>
<dbReference type="Pfam" id="PF08524">
    <property type="entry name" value="rRNA_processing"/>
    <property type="match status" value="1"/>
</dbReference>
<dbReference type="AlphaFoldDB" id="A0AAV3RMN1"/>
<name>A0AAV3RMN1_LITER</name>
<feature type="region of interest" description="Disordered" evidence="1">
    <location>
        <begin position="158"/>
        <end position="177"/>
    </location>
</feature>
<comment type="caution">
    <text evidence="2">The sequence shown here is derived from an EMBL/GenBank/DDBJ whole genome shotgun (WGS) entry which is preliminary data.</text>
</comment>
<evidence type="ECO:0000256" key="1">
    <source>
        <dbReference type="SAM" id="MobiDB-lite"/>
    </source>
</evidence>
<proteinExistence type="predicted"/>
<protein>
    <recommendedName>
        <fullName evidence="4">rRNA-processing protein FYV7</fullName>
    </recommendedName>
</protein>
<dbReference type="PANTHER" id="PTHR15657">
    <property type="entry name" value="THYROID TRANSCRIPTION FACTOR 1-ASSOCIATED PROTEIN 26"/>
    <property type="match status" value="1"/>
</dbReference>